<dbReference type="InterPro" id="IPR029058">
    <property type="entry name" value="AB_hydrolase_fold"/>
</dbReference>
<proteinExistence type="predicted"/>
<dbReference type="GO" id="GO:0016787">
    <property type="term" value="F:hydrolase activity"/>
    <property type="evidence" value="ECO:0007669"/>
    <property type="project" value="UniProtKB-KW"/>
</dbReference>
<gene>
    <name evidence="3" type="ORF">A1O3_09292</name>
</gene>
<keyword evidence="1" id="KW-0378">Hydrolase</keyword>
<keyword evidence="4" id="KW-1185">Reference proteome</keyword>
<feature type="domain" description="Alpha/beta hydrolase fold-3" evidence="2">
    <location>
        <begin position="120"/>
        <end position="336"/>
    </location>
</feature>
<evidence type="ECO:0000313" key="3">
    <source>
        <dbReference type="EMBL" id="EXJ78131.1"/>
    </source>
</evidence>
<name>W9XMC2_9EURO</name>
<dbReference type="Proteomes" id="UP000019478">
    <property type="component" value="Unassembled WGS sequence"/>
</dbReference>
<dbReference type="InterPro" id="IPR019826">
    <property type="entry name" value="Carboxylesterase_B_AS"/>
</dbReference>
<evidence type="ECO:0000256" key="1">
    <source>
        <dbReference type="ARBA" id="ARBA00022801"/>
    </source>
</evidence>
<dbReference type="HOGENOM" id="CLU_012494_6_3_1"/>
<comment type="caution">
    <text evidence="3">The sequence shown here is derived from an EMBL/GenBank/DDBJ whole genome shotgun (WGS) entry which is preliminary data.</text>
</comment>
<dbReference type="eggNOG" id="KOG1515">
    <property type="taxonomic scope" value="Eukaryota"/>
</dbReference>
<dbReference type="PANTHER" id="PTHR48081:SF8">
    <property type="entry name" value="ALPHA_BETA HYDROLASE FOLD-3 DOMAIN-CONTAINING PROTEIN-RELATED"/>
    <property type="match status" value="1"/>
</dbReference>
<sequence>MADFSAYGVPSPEWDELTGVTDGASVKGFAAQGFLDLTGLDEIAETTPDDPAFVSRLEELQRKTDASREIESAQWWKDTGLKEKVSVEDVEIATRDGKSVPARLYRPKAGGPDKKYPVYMFFHGGGFLFGSLTGEDVTCSTIANALQILVVNVCYRHTPQVRYPTPFHDAWDSFEWVSKNIDDFGGDSQLITVGGISAGGGLAAYLTLEENKRAPGAGRIKGQMLGAPWLLAPKLAPVNLLASKEVSAYHQCRDAPVLPASSMALFQALLRQENPTDNYIQVSKDEEWAFKGMPKTAILVAGMDPLRDEALLYGQELEKRGVSTSISIFPGLPHGFRRFKSLPSTPKWDKAHIDAIAWFFEPTTA</sequence>
<dbReference type="GeneID" id="19173376"/>
<dbReference type="SUPFAM" id="SSF53474">
    <property type="entry name" value="alpha/beta-Hydrolases"/>
    <property type="match status" value="1"/>
</dbReference>
<reference evidence="3 4" key="1">
    <citation type="submission" date="2013-03" db="EMBL/GenBank/DDBJ databases">
        <title>The Genome Sequence of Capronia epimyces CBS 606.96.</title>
        <authorList>
            <consortium name="The Broad Institute Genomics Platform"/>
            <person name="Cuomo C."/>
            <person name="de Hoog S."/>
            <person name="Gorbushina A."/>
            <person name="Walker B."/>
            <person name="Young S.K."/>
            <person name="Zeng Q."/>
            <person name="Gargeya S."/>
            <person name="Fitzgerald M."/>
            <person name="Haas B."/>
            <person name="Abouelleil A."/>
            <person name="Allen A.W."/>
            <person name="Alvarado L."/>
            <person name="Arachchi H.M."/>
            <person name="Berlin A.M."/>
            <person name="Chapman S.B."/>
            <person name="Gainer-Dewar J."/>
            <person name="Goldberg J."/>
            <person name="Griggs A."/>
            <person name="Gujja S."/>
            <person name="Hansen M."/>
            <person name="Howarth C."/>
            <person name="Imamovic A."/>
            <person name="Ireland A."/>
            <person name="Larimer J."/>
            <person name="McCowan C."/>
            <person name="Murphy C."/>
            <person name="Pearson M."/>
            <person name="Poon T.W."/>
            <person name="Priest M."/>
            <person name="Roberts A."/>
            <person name="Saif S."/>
            <person name="Shea T."/>
            <person name="Sisk P."/>
            <person name="Sykes S."/>
            <person name="Wortman J."/>
            <person name="Nusbaum C."/>
            <person name="Birren B."/>
        </authorList>
    </citation>
    <scope>NUCLEOTIDE SEQUENCE [LARGE SCALE GENOMIC DNA]</scope>
    <source>
        <strain evidence="3 4">CBS 606.96</strain>
    </source>
</reference>
<dbReference type="STRING" id="1182542.W9XMC2"/>
<dbReference type="Pfam" id="PF07859">
    <property type="entry name" value="Abhydrolase_3"/>
    <property type="match status" value="1"/>
</dbReference>
<dbReference type="OrthoDB" id="408631at2759"/>
<organism evidence="3 4">
    <name type="scientific">Capronia epimyces CBS 606.96</name>
    <dbReference type="NCBI Taxonomy" id="1182542"/>
    <lineage>
        <taxon>Eukaryota</taxon>
        <taxon>Fungi</taxon>
        <taxon>Dikarya</taxon>
        <taxon>Ascomycota</taxon>
        <taxon>Pezizomycotina</taxon>
        <taxon>Eurotiomycetes</taxon>
        <taxon>Chaetothyriomycetidae</taxon>
        <taxon>Chaetothyriales</taxon>
        <taxon>Herpotrichiellaceae</taxon>
        <taxon>Capronia</taxon>
    </lineage>
</organism>
<evidence type="ECO:0000259" key="2">
    <source>
        <dbReference type="Pfam" id="PF07859"/>
    </source>
</evidence>
<accession>W9XMC2</accession>
<protein>
    <recommendedName>
        <fullName evidence="2">Alpha/beta hydrolase fold-3 domain-containing protein</fullName>
    </recommendedName>
</protein>
<dbReference type="RefSeq" id="XP_007737576.1">
    <property type="nucleotide sequence ID" value="XM_007739386.1"/>
</dbReference>
<dbReference type="InterPro" id="IPR050300">
    <property type="entry name" value="GDXG_lipolytic_enzyme"/>
</dbReference>
<evidence type="ECO:0000313" key="4">
    <source>
        <dbReference type="Proteomes" id="UP000019478"/>
    </source>
</evidence>
<dbReference type="EMBL" id="AMGY01000009">
    <property type="protein sequence ID" value="EXJ78131.1"/>
    <property type="molecule type" value="Genomic_DNA"/>
</dbReference>
<dbReference type="Gene3D" id="3.40.50.1820">
    <property type="entry name" value="alpha/beta hydrolase"/>
    <property type="match status" value="1"/>
</dbReference>
<dbReference type="PROSITE" id="PS00122">
    <property type="entry name" value="CARBOXYLESTERASE_B_1"/>
    <property type="match status" value="1"/>
</dbReference>
<dbReference type="AlphaFoldDB" id="W9XMC2"/>
<dbReference type="InterPro" id="IPR013094">
    <property type="entry name" value="AB_hydrolase_3"/>
</dbReference>
<dbReference type="PANTHER" id="PTHR48081">
    <property type="entry name" value="AB HYDROLASE SUPERFAMILY PROTEIN C4A8.06C"/>
    <property type="match status" value="1"/>
</dbReference>